<dbReference type="PANTHER" id="PTHR10165">
    <property type="entry name" value="LIPID PHOSPHATE PHOSPHATASE"/>
    <property type="match status" value="1"/>
</dbReference>
<comment type="subcellular location">
    <subcellularLocation>
        <location evidence="1">Membrane</location>
        <topology evidence="1">Multi-pass membrane protein</topology>
    </subcellularLocation>
</comment>
<feature type="transmembrane region" description="Helical" evidence="6">
    <location>
        <begin position="12"/>
        <end position="33"/>
    </location>
</feature>
<evidence type="ECO:0000256" key="3">
    <source>
        <dbReference type="ARBA" id="ARBA00022692"/>
    </source>
</evidence>
<feature type="transmembrane region" description="Helical" evidence="6">
    <location>
        <begin position="94"/>
        <end position="115"/>
    </location>
</feature>
<feature type="transmembrane region" description="Helical" evidence="6">
    <location>
        <begin position="53"/>
        <end position="82"/>
    </location>
</feature>
<dbReference type="PANTHER" id="PTHR10165:SF154">
    <property type="entry name" value="PAP2 DOMAIN PROTEIN (AFU_ORTHOLOGUE AFUA_1G09730)"/>
    <property type="match status" value="1"/>
</dbReference>
<name>A0AA39CFG4_9EURO</name>
<dbReference type="GO" id="GO:0006644">
    <property type="term" value="P:phospholipid metabolic process"/>
    <property type="evidence" value="ECO:0007669"/>
    <property type="project" value="InterPro"/>
</dbReference>
<dbReference type="GO" id="GO:0016020">
    <property type="term" value="C:membrane"/>
    <property type="evidence" value="ECO:0007669"/>
    <property type="project" value="UniProtKB-SubCell"/>
</dbReference>
<dbReference type="GO" id="GO:0046839">
    <property type="term" value="P:phospholipid dephosphorylation"/>
    <property type="evidence" value="ECO:0007669"/>
    <property type="project" value="TreeGrafter"/>
</dbReference>
<evidence type="ECO:0000256" key="2">
    <source>
        <dbReference type="ARBA" id="ARBA00008816"/>
    </source>
</evidence>
<comment type="similarity">
    <text evidence="2">Belongs to the PA-phosphatase related phosphoesterase family.</text>
</comment>
<keyword evidence="4 6" id="KW-1133">Transmembrane helix</keyword>
<evidence type="ECO:0000313" key="9">
    <source>
        <dbReference type="Proteomes" id="UP001172673"/>
    </source>
</evidence>
<dbReference type="InterPro" id="IPR036938">
    <property type="entry name" value="PAP2/HPO_sf"/>
</dbReference>
<dbReference type="CDD" id="cd03390">
    <property type="entry name" value="PAP2_containing_1_like"/>
    <property type="match status" value="1"/>
</dbReference>
<protein>
    <recommendedName>
        <fullName evidence="7">Phosphatidic acid phosphatase type 2/haloperoxidase domain-containing protein</fullName>
    </recommendedName>
</protein>
<proteinExistence type="inferred from homology"/>
<dbReference type="InterPro" id="IPR043216">
    <property type="entry name" value="PAP-like"/>
</dbReference>
<dbReference type="AlphaFoldDB" id="A0AA39CFG4"/>
<dbReference type="SUPFAM" id="SSF48317">
    <property type="entry name" value="Acid phosphatase/Vanadium-dependent haloperoxidase"/>
    <property type="match status" value="1"/>
</dbReference>
<feature type="transmembrane region" description="Helical" evidence="6">
    <location>
        <begin position="267"/>
        <end position="286"/>
    </location>
</feature>
<keyword evidence="5 6" id="KW-0472">Membrane</keyword>
<keyword evidence="3 6" id="KW-0812">Transmembrane</keyword>
<dbReference type="SMART" id="SM00014">
    <property type="entry name" value="acidPPc"/>
    <property type="match status" value="1"/>
</dbReference>
<dbReference type="InterPro" id="IPR000326">
    <property type="entry name" value="PAP2/HPO"/>
</dbReference>
<reference evidence="8" key="1">
    <citation type="submission" date="2022-10" db="EMBL/GenBank/DDBJ databases">
        <title>Culturing micro-colonial fungi from biological soil crusts in the Mojave desert and describing Neophaeococcomyces mojavensis, and introducing the new genera and species Taxawa tesnikishii.</title>
        <authorList>
            <person name="Kurbessoian T."/>
            <person name="Stajich J.E."/>
        </authorList>
    </citation>
    <scope>NUCLEOTIDE SEQUENCE</scope>
    <source>
        <strain evidence="8">TK_41</strain>
    </source>
</reference>
<sequence length="364" mass="39472">MAITRRVFFSYILDWVVVAAVAAAGGVLNYISGFHRPFSLTDVSIAYPNHPDIVSIPVVVIIALVVPAAAIAVLNLSAVLVFHGRTEKHRFRRVMWEIHVGLLGLCAGLAVTLFVTSGLKDVVGKPRPNLLSRCSADLSQIPQYIVGGFGDSLNSEAESLVTSAICKQSDKRLLDDSFAAFPSGHSSFSCAGLVYFSLWLCARFSLGIPYLDLSLEPTRQQNGKRNMTASARDKQAAPPVWQIALALTPIAAALFVCSSRYADFHHAGFDIISGAVIGTVFGWASFRTYHLPIRRSYGSLAWGQRNRRHAFIRAMEGSEISDEERGGTNYELNVLDTGAPERVLTGGSGHPILPQSNNQAIETV</sequence>
<keyword evidence="9" id="KW-1185">Reference proteome</keyword>
<comment type="caution">
    <text evidence="8">The sequence shown here is derived from an EMBL/GenBank/DDBJ whole genome shotgun (WGS) entry which is preliminary data.</text>
</comment>
<evidence type="ECO:0000256" key="1">
    <source>
        <dbReference type="ARBA" id="ARBA00004141"/>
    </source>
</evidence>
<gene>
    <name evidence="8" type="ORF">H2200_008586</name>
</gene>
<feature type="domain" description="Phosphatidic acid phosphatase type 2/haloperoxidase" evidence="7">
    <location>
        <begin position="102"/>
        <end position="286"/>
    </location>
</feature>
<dbReference type="EMBL" id="JAPDRK010000013">
    <property type="protein sequence ID" value="KAJ9606578.1"/>
    <property type="molecule type" value="Genomic_DNA"/>
</dbReference>
<dbReference type="Gene3D" id="1.20.144.10">
    <property type="entry name" value="Phosphatidic acid phosphatase type 2/haloperoxidase"/>
    <property type="match status" value="1"/>
</dbReference>
<evidence type="ECO:0000256" key="4">
    <source>
        <dbReference type="ARBA" id="ARBA00022989"/>
    </source>
</evidence>
<organism evidence="8 9">
    <name type="scientific">Cladophialophora chaetospira</name>
    <dbReference type="NCBI Taxonomy" id="386627"/>
    <lineage>
        <taxon>Eukaryota</taxon>
        <taxon>Fungi</taxon>
        <taxon>Dikarya</taxon>
        <taxon>Ascomycota</taxon>
        <taxon>Pezizomycotina</taxon>
        <taxon>Eurotiomycetes</taxon>
        <taxon>Chaetothyriomycetidae</taxon>
        <taxon>Chaetothyriales</taxon>
        <taxon>Herpotrichiellaceae</taxon>
        <taxon>Cladophialophora</taxon>
    </lineage>
</organism>
<dbReference type="Proteomes" id="UP001172673">
    <property type="component" value="Unassembled WGS sequence"/>
</dbReference>
<dbReference type="Pfam" id="PF01569">
    <property type="entry name" value="PAP2"/>
    <property type="match status" value="1"/>
</dbReference>
<evidence type="ECO:0000259" key="7">
    <source>
        <dbReference type="SMART" id="SM00014"/>
    </source>
</evidence>
<accession>A0AA39CFG4</accession>
<evidence type="ECO:0000256" key="5">
    <source>
        <dbReference type="ARBA" id="ARBA00023136"/>
    </source>
</evidence>
<evidence type="ECO:0000256" key="6">
    <source>
        <dbReference type="SAM" id="Phobius"/>
    </source>
</evidence>
<dbReference type="GO" id="GO:0008195">
    <property type="term" value="F:phosphatidate phosphatase activity"/>
    <property type="evidence" value="ECO:0007669"/>
    <property type="project" value="TreeGrafter"/>
</dbReference>
<feature type="transmembrane region" description="Helical" evidence="6">
    <location>
        <begin position="236"/>
        <end position="255"/>
    </location>
</feature>
<evidence type="ECO:0000313" key="8">
    <source>
        <dbReference type="EMBL" id="KAJ9606578.1"/>
    </source>
</evidence>